<dbReference type="Proteomes" id="UP000747013">
    <property type="component" value="Unassembled WGS sequence"/>
</dbReference>
<dbReference type="AlphaFoldDB" id="A0A921HUT7"/>
<sequence>MMKVKLFEESTSEYLEDAINDFLEKEDLLTIEEIKYQVTDIRAGLIFTALMLYEKNDRYYTKDVIDE</sequence>
<evidence type="ECO:0000313" key="1">
    <source>
        <dbReference type="EMBL" id="HJF87715.1"/>
    </source>
</evidence>
<organism evidence="1 2">
    <name type="scientific">Companilactobacillus farciminis</name>
    <dbReference type="NCBI Taxonomy" id="1612"/>
    <lineage>
        <taxon>Bacteria</taxon>
        <taxon>Bacillati</taxon>
        <taxon>Bacillota</taxon>
        <taxon>Bacilli</taxon>
        <taxon>Lactobacillales</taxon>
        <taxon>Lactobacillaceae</taxon>
        <taxon>Companilactobacillus</taxon>
    </lineage>
</organism>
<accession>A0A921HUT7</accession>
<dbReference type="InterPro" id="IPR020296">
    <property type="entry name" value="Spore_Cse60"/>
</dbReference>
<proteinExistence type="predicted"/>
<gene>
    <name evidence="1" type="ORF">K8V88_09800</name>
</gene>
<comment type="caution">
    <text evidence="1">The sequence shown here is derived from an EMBL/GenBank/DDBJ whole genome shotgun (WGS) entry which is preliminary data.</text>
</comment>
<reference evidence="1" key="1">
    <citation type="journal article" date="2021" name="PeerJ">
        <title>Extensive microbial diversity within the chicken gut microbiome revealed by metagenomics and culture.</title>
        <authorList>
            <person name="Gilroy R."/>
            <person name="Ravi A."/>
            <person name="Getino M."/>
            <person name="Pursley I."/>
            <person name="Horton D.L."/>
            <person name="Alikhan N.F."/>
            <person name="Baker D."/>
            <person name="Gharbi K."/>
            <person name="Hall N."/>
            <person name="Watson M."/>
            <person name="Adriaenssens E.M."/>
            <person name="Foster-Nyarko E."/>
            <person name="Jarju S."/>
            <person name="Secka A."/>
            <person name="Antonio M."/>
            <person name="Oren A."/>
            <person name="Chaudhuri R.R."/>
            <person name="La Ragione R."/>
            <person name="Hildebrand F."/>
            <person name="Pallen M.J."/>
        </authorList>
    </citation>
    <scope>NUCLEOTIDE SEQUENCE</scope>
    <source>
        <strain evidence="1">7886</strain>
    </source>
</reference>
<evidence type="ECO:0000313" key="2">
    <source>
        <dbReference type="Proteomes" id="UP000747013"/>
    </source>
</evidence>
<protein>
    <submittedName>
        <fullName evidence="1">Sporulation protein Cse60</fullName>
    </submittedName>
</protein>
<dbReference type="EMBL" id="DYWC01000231">
    <property type="protein sequence ID" value="HJF87715.1"/>
    <property type="molecule type" value="Genomic_DNA"/>
</dbReference>
<name>A0A921HUT7_9LACO</name>
<dbReference type="Pfam" id="PF10957">
    <property type="entry name" value="Spore_Cse60"/>
    <property type="match status" value="1"/>
</dbReference>
<reference evidence="1" key="2">
    <citation type="submission" date="2021-09" db="EMBL/GenBank/DDBJ databases">
        <authorList>
            <person name="Gilroy R."/>
        </authorList>
    </citation>
    <scope>NUCLEOTIDE SEQUENCE</scope>
    <source>
        <strain evidence="1">7886</strain>
    </source>
</reference>